<evidence type="ECO:0000313" key="6">
    <source>
        <dbReference type="EMBL" id="MRG84936.1"/>
    </source>
</evidence>
<dbReference type="InterPro" id="IPR037171">
    <property type="entry name" value="NagB/RpiA_transferase-like"/>
</dbReference>
<feature type="active site" description="For ring-opening step" evidence="4">
    <location>
        <position position="142"/>
    </location>
</feature>
<dbReference type="PROSITE" id="PS01161">
    <property type="entry name" value="GLC_GALNAC_ISOMERASE"/>
    <property type="match status" value="1"/>
</dbReference>
<evidence type="ECO:0000256" key="3">
    <source>
        <dbReference type="ARBA" id="ARBA00023277"/>
    </source>
</evidence>
<dbReference type="InterPro" id="IPR006148">
    <property type="entry name" value="Glc/Gal-6P_isomerase"/>
</dbReference>
<dbReference type="RefSeq" id="WP_323741793.1">
    <property type="nucleotide sequence ID" value="NZ_WJNH01000001.1"/>
</dbReference>
<dbReference type="GO" id="GO:0005975">
    <property type="term" value="P:carbohydrate metabolic process"/>
    <property type="evidence" value="ECO:0007669"/>
    <property type="project" value="InterPro"/>
</dbReference>
<dbReference type="PANTHER" id="PTHR11280">
    <property type="entry name" value="GLUCOSAMINE-6-PHOSPHATE ISOMERASE"/>
    <property type="match status" value="1"/>
</dbReference>
<dbReference type="GO" id="GO:0019262">
    <property type="term" value="P:N-acetylneuraminate catabolic process"/>
    <property type="evidence" value="ECO:0007669"/>
    <property type="project" value="UniProtKB-UniRule"/>
</dbReference>
<name>A0A6G1X218_9BACI</name>
<feature type="active site" description="For ring-opening step" evidence="4">
    <location>
        <position position="135"/>
    </location>
</feature>
<proteinExistence type="inferred from homology"/>
<comment type="pathway">
    <text evidence="4">Amino-sugar metabolism; N-acetylneuraminate degradation; D-fructose 6-phosphate from N-acetylneuraminate: step 5/5.</text>
</comment>
<comment type="similarity">
    <text evidence="4">Belongs to the glucosamine/galactosamine-6-phosphate isomerase family. NagB subfamily.</text>
</comment>
<dbReference type="Gene3D" id="3.40.50.1360">
    <property type="match status" value="1"/>
</dbReference>
<feature type="active site" description="Proton acceptor; for enolization step" evidence="4">
    <location>
        <position position="67"/>
    </location>
</feature>
<dbReference type="NCBIfam" id="TIGR00502">
    <property type="entry name" value="nagB"/>
    <property type="match status" value="1"/>
</dbReference>
<dbReference type="AlphaFoldDB" id="A0A6G1X218"/>
<dbReference type="GO" id="GO:0005737">
    <property type="term" value="C:cytoplasm"/>
    <property type="evidence" value="ECO:0007669"/>
    <property type="project" value="TreeGrafter"/>
</dbReference>
<dbReference type="InterPro" id="IPR004547">
    <property type="entry name" value="Glucosamine6P_isomerase"/>
</dbReference>
<dbReference type="GO" id="GO:0004342">
    <property type="term" value="F:glucosamine-6-phosphate deaminase activity"/>
    <property type="evidence" value="ECO:0007669"/>
    <property type="project" value="UniProtKB-UniRule"/>
</dbReference>
<evidence type="ECO:0000256" key="4">
    <source>
        <dbReference type="HAMAP-Rule" id="MF_01241"/>
    </source>
</evidence>
<evidence type="ECO:0000256" key="2">
    <source>
        <dbReference type="ARBA" id="ARBA00022801"/>
    </source>
</evidence>
<dbReference type="GO" id="GO:0042802">
    <property type="term" value="F:identical protein binding"/>
    <property type="evidence" value="ECO:0007669"/>
    <property type="project" value="TreeGrafter"/>
</dbReference>
<keyword evidence="3 4" id="KW-0119">Carbohydrate metabolism</keyword>
<dbReference type="FunFam" id="3.40.50.1360:FF:000003">
    <property type="entry name" value="Glucosamine-6-phosphate deaminase"/>
    <property type="match status" value="1"/>
</dbReference>
<feature type="active site" description="Proton acceptor; for ring-opening step" evidence="4">
    <location>
        <position position="137"/>
    </location>
</feature>
<dbReference type="InterPro" id="IPR018321">
    <property type="entry name" value="Glucosamine6P_isomerase_CS"/>
</dbReference>
<comment type="function">
    <text evidence="4">Catalyzes the reversible isomerization-deamination of glucosamine 6-phosphate (GlcN6P) to form fructose 6-phosphate (Fru6P) and ammonium ion.</text>
</comment>
<keyword evidence="7" id="KW-1185">Reference proteome</keyword>
<dbReference type="HAMAP" id="MF_01241">
    <property type="entry name" value="GlcN6P_deamin"/>
    <property type="match status" value="1"/>
</dbReference>
<comment type="catalytic activity">
    <reaction evidence="1 4">
        <text>alpha-D-glucosamine 6-phosphate + H2O = beta-D-fructose 6-phosphate + NH4(+)</text>
        <dbReference type="Rhea" id="RHEA:12172"/>
        <dbReference type="ChEBI" id="CHEBI:15377"/>
        <dbReference type="ChEBI" id="CHEBI:28938"/>
        <dbReference type="ChEBI" id="CHEBI:57634"/>
        <dbReference type="ChEBI" id="CHEBI:75989"/>
        <dbReference type="EC" id="3.5.99.6"/>
    </reaction>
</comment>
<dbReference type="UniPathway" id="UPA00629">
    <property type="reaction ID" value="UER00684"/>
</dbReference>
<reference evidence="6 7" key="1">
    <citation type="submission" date="2019-11" db="EMBL/GenBank/DDBJ databases">
        <authorList>
            <person name="Li J."/>
        </authorList>
    </citation>
    <scope>NUCLEOTIDE SEQUENCE [LARGE SCALE GENOMIC DNA]</scope>
    <source>
        <strain evidence="6 7">J4</strain>
    </source>
</reference>
<feature type="domain" description="Glucosamine/galactosamine-6-phosphate isomerase" evidence="5">
    <location>
        <begin position="10"/>
        <end position="225"/>
    </location>
</feature>
<organism evidence="6 7">
    <name type="scientific">Salinibacillus xinjiangensis</name>
    <dbReference type="NCBI Taxonomy" id="1229268"/>
    <lineage>
        <taxon>Bacteria</taxon>
        <taxon>Bacillati</taxon>
        <taxon>Bacillota</taxon>
        <taxon>Bacilli</taxon>
        <taxon>Bacillales</taxon>
        <taxon>Bacillaceae</taxon>
        <taxon>Salinibacillus</taxon>
    </lineage>
</organism>
<dbReference type="EC" id="3.5.99.6" evidence="4"/>
<protein>
    <recommendedName>
        <fullName evidence="4">Glucosamine-6-phosphate deaminase</fullName>
        <ecNumber evidence="4">3.5.99.6</ecNumber>
    </recommendedName>
    <alternativeName>
        <fullName evidence="4">GlcN6P deaminase</fullName>
        <shortName evidence="4">GNPDA</shortName>
    </alternativeName>
    <alternativeName>
        <fullName evidence="4">Glucosamine-6-phosphate isomerase</fullName>
    </alternativeName>
</protein>
<dbReference type="Pfam" id="PF01182">
    <property type="entry name" value="Glucosamine_iso"/>
    <property type="match status" value="1"/>
</dbReference>
<dbReference type="Proteomes" id="UP000480185">
    <property type="component" value="Unassembled WGS sequence"/>
</dbReference>
<dbReference type="EMBL" id="WJNH01000001">
    <property type="protein sequence ID" value="MRG84936.1"/>
    <property type="molecule type" value="Genomic_DNA"/>
</dbReference>
<evidence type="ECO:0000313" key="7">
    <source>
        <dbReference type="Proteomes" id="UP000480185"/>
    </source>
</evidence>
<evidence type="ECO:0000259" key="5">
    <source>
        <dbReference type="Pfam" id="PF01182"/>
    </source>
</evidence>
<comment type="caution">
    <text evidence="4">Lacks conserved residue(s) required for the propagation of feature annotation.</text>
</comment>
<dbReference type="PANTHER" id="PTHR11280:SF5">
    <property type="entry name" value="GLUCOSAMINE-6-PHOSPHATE ISOMERASE"/>
    <property type="match status" value="1"/>
</dbReference>
<dbReference type="SUPFAM" id="SSF100950">
    <property type="entry name" value="NagB/RpiA/CoA transferase-like"/>
    <property type="match status" value="1"/>
</dbReference>
<keyword evidence="2 4" id="KW-0378">Hydrolase</keyword>
<sequence>MKIVAVKNYDEMSEYAAHLLIKQITQKPSTVLGLATGSTPTGTYERLIQDHKDNQTSYEQVRTVNLDEYVGLSPDDPNSYRYFMEKNLFKHINVRPENTYIPNGKAESLEQECTDYEKLVQELGVDVQILGIGVNGHIGFNEPGTSFQSKTHIVKLAESTRQANARFFDSMDEVPTSAITMGIESILKSKEIVLLVSGKNKAGAMKQLVTREIDESFPASALHQHPNVTVIADSDALAECKDLKGSLQMV</sequence>
<gene>
    <name evidence="4 6" type="primary">nagB</name>
    <name evidence="6" type="ORF">GH754_01185</name>
</gene>
<dbReference type="GO" id="GO:0006043">
    <property type="term" value="P:glucosamine catabolic process"/>
    <property type="evidence" value="ECO:0007669"/>
    <property type="project" value="TreeGrafter"/>
</dbReference>
<accession>A0A6G1X218</accession>
<dbReference type="GO" id="GO:0006046">
    <property type="term" value="P:N-acetylglucosamine catabolic process"/>
    <property type="evidence" value="ECO:0007669"/>
    <property type="project" value="UniProtKB-UniRule"/>
</dbReference>
<evidence type="ECO:0000256" key="1">
    <source>
        <dbReference type="ARBA" id="ARBA00000644"/>
    </source>
</evidence>
<comment type="caution">
    <text evidence="6">The sequence shown here is derived from an EMBL/GenBank/DDBJ whole genome shotgun (WGS) entry which is preliminary data.</text>
</comment>
<dbReference type="CDD" id="cd01399">
    <property type="entry name" value="GlcN6P_deaminase"/>
    <property type="match status" value="1"/>
</dbReference>